<dbReference type="Proteomes" id="UP000305417">
    <property type="component" value="Unassembled WGS sequence"/>
</dbReference>
<keyword evidence="3" id="KW-0520">NAD</keyword>
<dbReference type="PRINTS" id="PR00086">
    <property type="entry name" value="LLDHDRGNASE"/>
</dbReference>
<dbReference type="Pfam" id="PF00056">
    <property type="entry name" value="Ldh_1_N"/>
    <property type="match status" value="1"/>
</dbReference>
<dbReference type="RefSeq" id="WP_138109002.1">
    <property type="nucleotide sequence ID" value="NZ_VBUC01000023.1"/>
</dbReference>
<evidence type="ECO:0000259" key="6">
    <source>
        <dbReference type="Pfam" id="PF02866"/>
    </source>
</evidence>
<dbReference type="PANTHER" id="PTHR43128">
    <property type="entry name" value="L-2-HYDROXYCARBOXYLATE DEHYDROGENASE (NAD(P)(+))"/>
    <property type="match status" value="1"/>
</dbReference>
<dbReference type="EMBL" id="VBUC01000023">
    <property type="protein sequence ID" value="TLS97258.1"/>
    <property type="molecule type" value="Genomic_DNA"/>
</dbReference>
<evidence type="ECO:0000256" key="1">
    <source>
        <dbReference type="ARBA" id="ARBA00022532"/>
    </source>
</evidence>
<dbReference type="SUPFAM" id="SSF56327">
    <property type="entry name" value="LDH C-terminal domain-like"/>
    <property type="match status" value="1"/>
</dbReference>
<protein>
    <submittedName>
        <fullName evidence="7">Malate dehydrogenase</fullName>
    </submittedName>
</protein>
<gene>
    <name evidence="7" type="ORF">FE247_08805</name>
</gene>
<organism evidence="7 8">
    <name type="scientific">Aliarcobacter cibarius</name>
    <dbReference type="NCBI Taxonomy" id="255507"/>
    <lineage>
        <taxon>Bacteria</taxon>
        <taxon>Pseudomonadati</taxon>
        <taxon>Campylobacterota</taxon>
        <taxon>Epsilonproteobacteria</taxon>
        <taxon>Campylobacterales</taxon>
        <taxon>Arcobacteraceae</taxon>
        <taxon>Aliarcobacter</taxon>
    </lineage>
</organism>
<sequence>MSNKRVGIIGVGNVGATLTYTLALKDICSEILLKDINENLTKAMMLDISQATFVTKQKTKIVATHKSEDFFDCDIVVITAGVPRKPGMSRDNLLNINANIMESIIPDVILYNPSAIIIIVSNPLDAMVYKALEISKLPRNRVIGMAGILDSSRMSHYIYEKLNSKKDEIESFVLGGHGNEMVPLINISKVLNTSINEILSSEDIDSIIEDTKKGGASIVDLLKTGSAYFAPANSTALMIEAILNDTKEIYPCSVLLNKEYGFEDVVAGVPVILGRKGVEEIVEFDLNESQKAQFNSSINAIIELINVLKEKKKKI</sequence>
<comment type="caution">
    <text evidence="7">The sequence shown here is derived from an EMBL/GenBank/DDBJ whole genome shotgun (WGS) entry which is preliminary data.</text>
</comment>
<evidence type="ECO:0000313" key="7">
    <source>
        <dbReference type="EMBL" id="TLS97258.1"/>
    </source>
</evidence>
<reference evidence="7 8" key="1">
    <citation type="submission" date="2019-05" db="EMBL/GenBank/DDBJ databases">
        <title>Arcobacter cibarius and Arcobacter thereius providing challenges in identification an antibiotic susceptibility and Quinolone resistance.</title>
        <authorList>
            <person name="Busch A."/>
            <person name="Hanel I."/>
            <person name="Hotzel H."/>
            <person name="Tomaso H."/>
        </authorList>
    </citation>
    <scope>NUCLEOTIDE SEQUENCE [LARGE SCALE GENOMIC DNA]</scope>
    <source>
        <strain evidence="7 8">16CS0831-2</strain>
    </source>
</reference>
<keyword evidence="8" id="KW-1185">Reference proteome</keyword>
<evidence type="ECO:0000256" key="2">
    <source>
        <dbReference type="ARBA" id="ARBA00023002"/>
    </source>
</evidence>
<feature type="domain" description="Lactate/malate dehydrogenase N-terminal" evidence="5">
    <location>
        <begin position="5"/>
        <end position="144"/>
    </location>
</feature>
<dbReference type="InterPro" id="IPR036291">
    <property type="entry name" value="NAD(P)-bd_dom_sf"/>
</dbReference>
<dbReference type="Gene3D" id="3.90.110.10">
    <property type="entry name" value="Lactate dehydrogenase/glycoside hydrolase, family 4, C-terminal"/>
    <property type="match status" value="1"/>
</dbReference>
<dbReference type="Gene3D" id="3.40.50.720">
    <property type="entry name" value="NAD(P)-binding Rossmann-like Domain"/>
    <property type="match status" value="1"/>
</dbReference>
<dbReference type="NCBIfam" id="NF004863">
    <property type="entry name" value="PRK06223.1"/>
    <property type="match status" value="1"/>
</dbReference>
<evidence type="ECO:0000313" key="8">
    <source>
        <dbReference type="Proteomes" id="UP000305417"/>
    </source>
</evidence>
<keyword evidence="2 4" id="KW-0560">Oxidoreductase</keyword>
<feature type="domain" description="Lactate/malate dehydrogenase C-terminal" evidence="6">
    <location>
        <begin position="149"/>
        <end position="306"/>
    </location>
</feature>
<keyword evidence="1" id="KW-0816">Tricarboxylic acid cycle</keyword>
<evidence type="ECO:0000256" key="4">
    <source>
        <dbReference type="RuleBase" id="RU003369"/>
    </source>
</evidence>
<dbReference type="InterPro" id="IPR011275">
    <property type="entry name" value="Malate_DH_type3"/>
</dbReference>
<dbReference type="InterPro" id="IPR001236">
    <property type="entry name" value="Lactate/malate_DH_N"/>
</dbReference>
<dbReference type="InterPro" id="IPR022383">
    <property type="entry name" value="Lactate/malate_DH_C"/>
</dbReference>
<dbReference type="PANTHER" id="PTHR43128:SF16">
    <property type="entry name" value="L-LACTATE DEHYDROGENASE"/>
    <property type="match status" value="1"/>
</dbReference>
<proteinExistence type="inferred from homology"/>
<comment type="similarity">
    <text evidence="4">Belongs to the LDH/MDH superfamily.</text>
</comment>
<dbReference type="InterPro" id="IPR015955">
    <property type="entry name" value="Lactate_DH/Glyco_Ohase_4_C"/>
</dbReference>
<dbReference type="Pfam" id="PF02866">
    <property type="entry name" value="Ldh_1_C"/>
    <property type="match status" value="1"/>
</dbReference>
<name>A0ABY2V2Q1_9BACT</name>
<dbReference type="InterPro" id="IPR001557">
    <property type="entry name" value="L-lactate/malate_DH"/>
</dbReference>
<dbReference type="SUPFAM" id="SSF51735">
    <property type="entry name" value="NAD(P)-binding Rossmann-fold domains"/>
    <property type="match status" value="1"/>
</dbReference>
<dbReference type="CDD" id="cd01339">
    <property type="entry name" value="LDH-like_MDH"/>
    <property type="match status" value="1"/>
</dbReference>
<evidence type="ECO:0000259" key="5">
    <source>
        <dbReference type="Pfam" id="PF00056"/>
    </source>
</evidence>
<evidence type="ECO:0000256" key="3">
    <source>
        <dbReference type="ARBA" id="ARBA00023027"/>
    </source>
</evidence>
<dbReference type="PIRSF" id="PIRSF000102">
    <property type="entry name" value="Lac_mal_DH"/>
    <property type="match status" value="1"/>
</dbReference>
<accession>A0ABY2V2Q1</accession>